<evidence type="ECO:0000313" key="2">
    <source>
        <dbReference type="EMBL" id="GER49765.1"/>
    </source>
</evidence>
<feature type="region of interest" description="Disordered" evidence="1">
    <location>
        <begin position="67"/>
        <end position="87"/>
    </location>
</feature>
<dbReference type="EMBL" id="BKCP01008826">
    <property type="protein sequence ID" value="GER49765.1"/>
    <property type="molecule type" value="Genomic_DNA"/>
</dbReference>
<reference evidence="3" key="1">
    <citation type="journal article" date="2019" name="Curr. Biol.">
        <title>Genome Sequence of Striga asiatica Provides Insight into the Evolution of Plant Parasitism.</title>
        <authorList>
            <person name="Yoshida S."/>
            <person name="Kim S."/>
            <person name="Wafula E.K."/>
            <person name="Tanskanen J."/>
            <person name="Kim Y.M."/>
            <person name="Honaas L."/>
            <person name="Yang Z."/>
            <person name="Spallek T."/>
            <person name="Conn C.E."/>
            <person name="Ichihashi Y."/>
            <person name="Cheong K."/>
            <person name="Cui S."/>
            <person name="Der J.P."/>
            <person name="Gundlach H."/>
            <person name="Jiao Y."/>
            <person name="Hori C."/>
            <person name="Ishida J.K."/>
            <person name="Kasahara H."/>
            <person name="Kiba T."/>
            <person name="Kim M.S."/>
            <person name="Koo N."/>
            <person name="Laohavisit A."/>
            <person name="Lee Y.H."/>
            <person name="Lumba S."/>
            <person name="McCourt P."/>
            <person name="Mortimer J.C."/>
            <person name="Mutuku J.M."/>
            <person name="Nomura T."/>
            <person name="Sasaki-Sekimoto Y."/>
            <person name="Seto Y."/>
            <person name="Wang Y."/>
            <person name="Wakatake T."/>
            <person name="Sakakibara H."/>
            <person name="Demura T."/>
            <person name="Yamaguchi S."/>
            <person name="Yoneyama K."/>
            <person name="Manabe R.I."/>
            <person name="Nelson D.C."/>
            <person name="Schulman A.H."/>
            <person name="Timko M.P."/>
            <person name="dePamphilis C.W."/>
            <person name="Choi D."/>
            <person name="Shirasu K."/>
        </authorList>
    </citation>
    <scope>NUCLEOTIDE SEQUENCE [LARGE SCALE GENOMIC DNA]</scope>
    <source>
        <strain evidence="3">cv. UVA1</strain>
    </source>
</reference>
<accession>A0A5A7QWQ9</accession>
<comment type="caution">
    <text evidence="2">The sequence shown here is derived from an EMBL/GenBank/DDBJ whole genome shotgun (WGS) entry which is preliminary data.</text>
</comment>
<name>A0A5A7QWQ9_STRAF</name>
<gene>
    <name evidence="2" type="ORF">STAS_27032</name>
</gene>
<dbReference type="Proteomes" id="UP000325081">
    <property type="component" value="Unassembled WGS sequence"/>
</dbReference>
<organism evidence="2 3">
    <name type="scientific">Striga asiatica</name>
    <name type="common">Asiatic witchweed</name>
    <name type="synonym">Buchnera asiatica</name>
    <dbReference type="NCBI Taxonomy" id="4170"/>
    <lineage>
        <taxon>Eukaryota</taxon>
        <taxon>Viridiplantae</taxon>
        <taxon>Streptophyta</taxon>
        <taxon>Embryophyta</taxon>
        <taxon>Tracheophyta</taxon>
        <taxon>Spermatophyta</taxon>
        <taxon>Magnoliopsida</taxon>
        <taxon>eudicotyledons</taxon>
        <taxon>Gunneridae</taxon>
        <taxon>Pentapetalae</taxon>
        <taxon>asterids</taxon>
        <taxon>lamiids</taxon>
        <taxon>Lamiales</taxon>
        <taxon>Orobanchaceae</taxon>
        <taxon>Buchnereae</taxon>
        <taxon>Striga</taxon>
    </lineage>
</organism>
<evidence type="ECO:0000256" key="1">
    <source>
        <dbReference type="SAM" id="MobiDB-lite"/>
    </source>
</evidence>
<keyword evidence="3" id="KW-1185">Reference proteome</keyword>
<proteinExistence type="predicted"/>
<protein>
    <submittedName>
        <fullName evidence="2">Exostosin family protein</fullName>
    </submittedName>
</protein>
<sequence length="109" mass="12700">MELRFWERRKIGRRLSPLMVNNRVPGQNLQAQPSTDESTTGNKESQTQLLEPEKTIWLGRFREKERRAGGGRFGDDEGIVEESRERRRPTGVAVNRWAITKLSEKVQHK</sequence>
<feature type="compositionally biased region" description="Polar residues" evidence="1">
    <location>
        <begin position="24"/>
        <end position="49"/>
    </location>
</feature>
<dbReference type="AlphaFoldDB" id="A0A5A7QWQ9"/>
<evidence type="ECO:0000313" key="3">
    <source>
        <dbReference type="Proteomes" id="UP000325081"/>
    </source>
</evidence>
<feature type="region of interest" description="Disordered" evidence="1">
    <location>
        <begin position="22"/>
        <end position="51"/>
    </location>
</feature>